<organism evidence="1 2">
    <name type="scientific">Armillaria borealis</name>
    <dbReference type="NCBI Taxonomy" id="47425"/>
    <lineage>
        <taxon>Eukaryota</taxon>
        <taxon>Fungi</taxon>
        <taxon>Dikarya</taxon>
        <taxon>Basidiomycota</taxon>
        <taxon>Agaricomycotina</taxon>
        <taxon>Agaricomycetes</taxon>
        <taxon>Agaricomycetidae</taxon>
        <taxon>Agaricales</taxon>
        <taxon>Marasmiineae</taxon>
        <taxon>Physalacriaceae</taxon>
        <taxon>Armillaria</taxon>
    </lineage>
</organism>
<name>A0AA39K953_9AGAR</name>
<evidence type="ECO:0000313" key="1">
    <source>
        <dbReference type="EMBL" id="KAK0456876.1"/>
    </source>
</evidence>
<keyword evidence="2" id="KW-1185">Reference proteome</keyword>
<sequence>MQFHYFPRTLALGEPFTQVDHTLTTQLNIFAGQLYLTDYAAYRALCLFLGLHLPGETDGLPYQSDGFISQRDRSRDGRVDLSPFTSPVPFLKGLVALRRKGNTYMSTHVGKLLHGHSLTLESFS</sequence>
<dbReference type="EMBL" id="JAUEPT010000001">
    <property type="protein sequence ID" value="KAK0456876.1"/>
    <property type="molecule type" value="Genomic_DNA"/>
</dbReference>
<comment type="caution">
    <text evidence="1">The sequence shown here is derived from an EMBL/GenBank/DDBJ whole genome shotgun (WGS) entry which is preliminary data.</text>
</comment>
<dbReference type="AlphaFoldDB" id="A0AA39K953"/>
<proteinExistence type="predicted"/>
<reference evidence="1" key="1">
    <citation type="submission" date="2023-06" db="EMBL/GenBank/DDBJ databases">
        <authorList>
            <consortium name="Lawrence Berkeley National Laboratory"/>
            <person name="Ahrendt S."/>
            <person name="Sahu N."/>
            <person name="Indic B."/>
            <person name="Wong-Bajracharya J."/>
            <person name="Merenyi Z."/>
            <person name="Ke H.-M."/>
            <person name="Monk M."/>
            <person name="Kocsube S."/>
            <person name="Drula E."/>
            <person name="Lipzen A."/>
            <person name="Balint B."/>
            <person name="Henrissat B."/>
            <person name="Andreopoulos B."/>
            <person name="Martin F.M."/>
            <person name="Harder C.B."/>
            <person name="Rigling D."/>
            <person name="Ford K.L."/>
            <person name="Foster G.D."/>
            <person name="Pangilinan J."/>
            <person name="Papanicolaou A."/>
            <person name="Barry K."/>
            <person name="LaButti K."/>
            <person name="Viragh M."/>
            <person name="Koriabine M."/>
            <person name="Yan M."/>
            <person name="Riley R."/>
            <person name="Champramary S."/>
            <person name="Plett K.L."/>
            <person name="Tsai I.J."/>
            <person name="Slot J."/>
            <person name="Sipos G."/>
            <person name="Plett J."/>
            <person name="Nagy L.G."/>
            <person name="Grigoriev I.V."/>
        </authorList>
    </citation>
    <scope>NUCLEOTIDE SEQUENCE</scope>
    <source>
        <strain evidence="1">FPL87.14</strain>
    </source>
</reference>
<accession>A0AA39K953</accession>
<evidence type="ECO:0000313" key="2">
    <source>
        <dbReference type="Proteomes" id="UP001175226"/>
    </source>
</evidence>
<dbReference type="Proteomes" id="UP001175226">
    <property type="component" value="Unassembled WGS sequence"/>
</dbReference>
<gene>
    <name evidence="1" type="ORF">EV421DRAFT_1896074</name>
</gene>
<protein>
    <submittedName>
        <fullName evidence="1">Uncharacterized protein</fullName>
    </submittedName>
</protein>